<evidence type="ECO:0000256" key="10">
    <source>
        <dbReference type="SAM" id="MobiDB-lite"/>
    </source>
</evidence>
<dbReference type="InParanoid" id="A0A067MBG1"/>
<dbReference type="GO" id="GO:0000977">
    <property type="term" value="F:RNA polymerase II transcription regulatory region sequence-specific DNA binding"/>
    <property type="evidence" value="ECO:0007669"/>
    <property type="project" value="TreeGrafter"/>
</dbReference>
<proteinExistence type="inferred from homology"/>
<dbReference type="Proteomes" id="UP000027195">
    <property type="component" value="Unassembled WGS sequence"/>
</dbReference>
<dbReference type="InterPro" id="IPR000967">
    <property type="entry name" value="Znf_NFX1"/>
</dbReference>
<dbReference type="OrthoDB" id="6512771at2759"/>
<dbReference type="Pfam" id="PF01422">
    <property type="entry name" value="zf-NF-X1"/>
    <property type="match status" value="7"/>
</dbReference>
<feature type="compositionally biased region" description="Low complexity" evidence="10">
    <location>
        <begin position="1024"/>
        <end position="1037"/>
    </location>
</feature>
<evidence type="ECO:0000256" key="8">
    <source>
        <dbReference type="ARBA" id="ARBA00023163"/>
    </source>
</evidence>
<evidence type="ECO:0000313" key="13">
    <source>
        <dbReference type="Proteomes" id="UP000027195"/>
    </source>
</evidence>
<dbReference type="InterPro" id="IPR034078">
    <property type="entry name" value="NFX1_fam"/>
</dbReference>
<dbReference type="EMBL" id="KL198046">
    <property type="protein sequence ID" value="KDQ13108.1"/>
    <property type="molecule type" value="Genomic_DNA"/>
</dbReference>
<keyword evidence="13" id="KW-1185">Reference proteome</keyword>
<feature type="region of interest" description="Disordered" evidence="10">
    <location>
        <begin position="1018"/>
        <end position="1075"/>
    </location>
</feature>
<evidence type="ECO:0000259" key="11">
    <source>
        <dbReference type="PROSITE" id="PS51061"/>
    </source>
</evidence>
<feature type="compositionally biased region" description="Basic and acidic residues" evidence="10">
    <location>
        <begin position="150"/>
        <end position="168"/>
    </location>
</feature>
<feature type="compositionally biased region" description="Low complexity" evidence="10">
    <location>
        <begin position="201"/>
        <end position="214"/>
    </location>
</feature>
<sequence length="1075" mass="116541">MDGAVAAAQNDTSLQPNAAGRSQHRRGRYRSRGGGSSSTEHSARPLLDVAPDTNLGASAGADAQSRTRRGRGGRPPRPPRSFDNTLDNADQQSLAPLQTGQHHTSESSTANSVSNPRQRHRPPRPPRSANAPNRSEASSWQPGNGGTAVTRDDGRVNEDSGSRRENNNRNRNRRRPPADRPPSTSLDAQPLEYDAQHHTDTSTNTTHSNVNNSNQPKPQRSRRAAFNSRLTESQPAPPAADADLTTRLIHAFSNRSSGSSDALECPICFVSIHPAQPTWSCAPSPESGSSCCWTTFHLKCIKEWAGKSTKETREAYRARNEDREGEWRCPGCQTKRHEVPRTYRCFCGRAIDPKLGRATPHSCGESCSRSRDCQHPCPLPCHPGPCPTCTLLIQKPCHCGRQVLHLRCSHLSPAAMTPETLSCHQVCGKSLGCGKHTCEMECHEGECRVCEVTEQVRCYCGKERDDVPCGKGIEKFCEVLGETGNKEMWRGRFECGNVCDKTFACGIHRCQKTCHPPSLTPDICPFDPTKVSTCPCGKKSVSALSAEPRTSCTAPIPTCKSTCARPLSTCAHACAVPCHTGPCPPCTISISVACRCGDTLRYFPCSEMQERQARGEAVLCERQCPGLRHCGKHKCNRVCCPLAQLAKGVAKGKRRAVDVSALEAEEDPEGWHVCDLLCNKRLTCGLHYCTEKDHRGPCPPCLQSSFDELICNCGRTVLMPPIPCGTKIQCNYLCTRPPPACGHPKAPHACHEDGACPPCVVLTEKQCACGKETVNHIQCWQEKVSCGKSCGKLLDCGFHSCDRLCHADACGSCAQVCGKPRKLCKHGCKQPCHAPSACPENEPCGEVMTQTCACGRISQPTTCGACTSNPSPRSSQKLDCAQACLMAKRNASLAEALGISPDSSRNLSTVTYPDELITFFRANSAFCITVERALNEFAVSDKKSQVLPHMPPQRRKFVHDLATVYRMTSQDVDQEPHRSVQLVRRIDTRIPPRLLSASIPAPPSRPLGGLADLKKAAAPNAWGSSQRASSAASSKAPTPVPTPAPRPSGPTTWSSIASRSKDGTSTEVVPSRWDD</sequence>
<dbReference type="PROSITE" id="PS51061">
    <property type="entry name" value="R3H"/>
    <property type="match status" value="1"/>
</dbReference>
<dbReference type="GO" id="GO:0008270">
    <property type="term" value="F:zinc ion binding"/>
    <property type="evidence" value="ECO:0007669"/>
    <property type="project" value="UniProtKB-KW"/>
</dbReference>
<dbReference type="AlphaFoldDB" id="A0A067MBG1"/>
<comment type="similarity">
    <text evidence="2">Belongs to the NFX1 family.</text>
</comment>
<evidence type="ECO:0000256" key="7">
    <source>
        <dbReference type="ARBA" id="ARBA00023015"/>
    </source>
</evidence>
<evidence type="ECO:0000256" key="9">
    <source>
        <dbReference type="ARBA" id="ARBA00023242"/>
    </source>
</evidence>
<dbReference type="PANTHER" id="PTHR12360:SF12">
    <property type="entry name" value="TRANSCRIPTIONAL REPRESSOR NF-X1"/>
    <property type="match status" value="1"/>
</dbReference>
<evidence type="ECO:0000256" key="6">
    <source>
        <dbReference type="ARBA" id="ARBA00022833"/>
    </source>
</evidence>
<dbReference type="CDD" id="cd06008">
    <property type="entry name" value="NF-X1-zinc-finger"/>
    <property type="match status" value="6"/>
</dbReference>
<feature type="compositionally biased region" description="Pro residues" evidence="10">
    <location>
        <begin position="1038"/>
        <end position="1048"/>
    </location>
</feature>
<dbReference type="InterPro" id="IPR001374">
    <property type="entry name" value="R3H_dom"/>
</dbReference>
<dbReference type="Gene3D" id="3.30.1370.50">
    <property type="entry name" value="R3H-like domain"/>
    <property type="match status" value="1"/>
</dbReference>
<keyword evidence="8" id="KW-0804">Transcription</keyword>
<dbReference type="FunCoup" id="A0A067MBG1">
    <property type="interactions" value="749"/>
</dbReference>
<dbReference type="SUPFAM" id="SSF82708">
    <property type="entry name" value="R3H domain"/>
    <property type="match status" value="1"/>
</dbReference>
<comment type="subcellular location">
    <subcellularLocation>
        <location evidence="1">Nucleus</location>
    </subcellularLocation>
</comment>
<feature type="domain" description="R3H" evidence="11">
    <location>
        <begin position="924"/>
        <end position="986"/>
    </location>
</feature>
<reference evidence="13" key="1">
    <citation type="journal article" date="2014" name="Proc. Natl. Acad. Sci. U.S.A.">
        <title>Extensive sampling of basidiomycete genomes demonstrates inadequacy of the white-rot/brown-rot paradigm for wood decay fungi.</title>
        <authorList>
            <person name="Riley R."/>
            <person name="Salamov A.A."/>
            <person name="Brown D.W."/>
            <person name="Nagy L.G."/>
            <person name="Floudas D."/>
            <person name="Held B.W."/>
            <person name="Levasseur A."/>
            <person name="Lombard V."/>
            <person name="Morin E."/>
            <person name="Otillar R."/>
            <person name="Lindquist E.A."/>
            <person name="Sun H."/>
            <person name="LaButti K.M."/>
            <person name="Schmutz J."/>
            <person name="Jabbour D."/>
            <person name="Luo H."/>
            <person name="Baker S.E."/>
            <person name="Pisabarro A.G."/>
            <person name="Walton J.D."/>
            <person name="Blanchette R.A."/>
            <person name="Henrissat B."/>
            <person name="Martin F."/>
            <person name="Cullen D."/>
            <person name="Hibbett D.S."/>
            <person name="Grigoriev I.V."/>
        </authorList>
    </citation>
    <scope>NUCLEOTIDE SEQUENCE [LARGE SCALE GENOMIC DNA]</scope>
    <source>
        <strain evidence="13">FD-172 SS1</strain>
    </source>
</reference>
<evidence type="ECO:0000256" key="3">
    <source>
        <dbReference type="ARBA" id="ARBA00022723"/>
    </source>
</evidence>
<name>A0A067MBG1_BOTB1</name>
<evidence type="ECO:0000313" key="12">
    <source>
        <dbReference type="EMBL" id="KDQ13108.1"/>
    </source>
</evidence>
<evidence type="ECO:0000256" key="5">
    <source>
        <dbReference type="ARBA" id="ARBA00022771"/>
    </source>
</evidence>
<protein>
    <recommendedName>
        <fullName evidence="11">R3H domain-containing protein</fullName>
    </recommendedName>
</protein>
<dbReference type="Pfam" id="PF01424">
    <property type="entry name" value="R3H"/>
    <property type="match status" value="1"/>
</dbReference>
<dbReference type="GO" id="GO:0005634">
    <property type="term" value="C:nucleus"/>
    <property type="evidence" value="ECO:0007669"/>
    <property type="project" value="UniProtKB-SubCell"/>
</dbReference>
<feature type="region of interest" description="Disordered" evidence="10">
    <location>
        <begin position="1"/>
        <end position="241"/>
    </location>
</feature>
<gene>
    <name evidence="12" type="ORF">BOTBODRAFT_188850</name>
</gene>
<feature type="compositionally biased region" description="Basic residues" evidence="10">
    <location>
        <begin position="22"/>
        <end position="31"/>
    </location>
</feature>
<keyword evidence="6" id="KW-0862">Zinc</keyword>
<dbReference type="SMART" id="SM00438">
    <property type="entry name" value="ZnF_NFX"/>
    <property type="match status" value="9"/>
</dbReference>
<keyword evidence="3" id="KW-0479">Metal-binding</keyword>
<keyword evidence="4" id="KW-0677">Repeat</keyword>
<evidence type="ECO:0000256" key="4">
    <source>
        <dbReference type="ARBA" id="ARBA00022737"/>
    </source>
</evidence>
<dbReference type="GO" id="GO:0000122">
    <property type="term" value="P:negative regulation of transcription by RNA polymerase II"/>
    <property type="evidence" value="ECO:0007669"/>
    <property type="project" value="TreeGrafter"/>
</dbReference>
<dbReference type="GO" id="GO:0000981">
    <property type="term" value="F:DNA-binding transcription factor activity, RNA polymerase II-specific"/>
    <property type="evidence" value="ECO:0007669"/>
    <property type="project" value="TreeGrafter"/>
</dbReference>
<dbReference type="PANTHER" id="PTHR12360">
    <property type="entry name" value="NUCLEAR TRANSCRIPTION FACTOR, X-BOX BINDING 1 NFX1"/>
    <property type="match status" value="1"/>
</dbReference>
<keyword evidence="9" id="KW-0539">Nucleus</keyword>
<organism evidence="12 13">
    <name type="scientific">Botryobasidium botryosum (strain FD-172 SS1)</name>
    <dbReference type="NCBI Taxonomy" id="930990"/>
    <lineage>
        <taxon>Eukaryota</taxon>
        <taxon>Fungi</taxon>
        <taxon>Dikarya</taxon>
        <taxon>Basidiomycota</taxon>
        <taxon>Agaricomycotina</taxon>
        <taxon>Agaricomycetes</taxon>
        <taxon>Cantharellales</taxon>
        <taxon>Botryobasidiaceae</taxon>
        <taxon>Botryobasidium</taxon>
    </lineage>
</organism>
<accession>A0A067MBG1</accession>
<keyword evidence="7" id="KW-0805">Transcription regulation</keyword>
<evidence type="ECO:0000256" key="2">
    <source>
        <dbReference type="ARBA" id="ARBA00007269"/>
    </source>
</evidence>
<dbReference type="HOGENOM" id="CLU_005714_3_2_1"/>
<keyword evidence="5" id="KW-0863">Zinc-finger</keyword>
<evidence type="ECO:0000256" key="1">
    <source>
        <dbReference type="ARBA" id="ARBA00004123"/>
    </source>
</evidence>
<dbReference type="InterPro" id="IPR036867">
    <property type="entry name" value="R3H_dom_sf"/>
</dbReference>
<feature type="compositionally biased region" description="Polar residues" evidence="10">
    <location>
        <begin position="82"/>
        <end position="113"/>
    </location>
</feature>
<dbReference type="STRING" id="930990.A0A067MBG1"/>